<dbReference type="OrthoDB" id="5460233at2"/>
<organism evidence="1">
    <name type="scientific">Nitratidesulfovibrio vulgaris (strain DSM 19637 / Miyazaki F)</name>
    <name type="common">Desulfovibrio vulgaris</name>
    <dbReference type="NCBI Taxonomy" id="883"/>
    <lineage>
        <taxon>Bacteria</taxon>
        <taxon>Pseudomonadati</taxon>
        <taxon>Thermodesulfobacteriota</taxon>
        <taxon>Desulfovibrionia</taxon>
        <taxon>Desulfovibrionales</taxon>
        <taxon>Desulfovibrionaceae</taxon>
        <taxon>Nitratidesulfovibrio</taxon>
    </lineage>
</organism>
<dbReference type="STRING" id="883.DvMF_1270"/>
<proteinExistence type="predicted"/>
<name>B8DLF7_NITV9</name>
<dbReference type="KEGG" id="dvm:DvMF_1270"/>
<evidence type="ECO:0000313" key="1">
    <source>
        <dbReference type="EMBL" id="ACL08219.1"/>
    </source>
</evidence>
<dbReference type="HOGENOM" id="CLU_140904_0_0_7"/>
<dbReference type="AlphaFoldDB" id="B8DLF7"/>
<gene>
    <name evidence="1" type="ordered locus">DvMF_1270</name>
</gene>
<protein>
    <submittedName>
        <fullName evidence="1">Uncharacterized protein</fullName>
    </submittedName>
</protein>
<dbReference type="EMBL" id="CP001197">
    <property type="protein sequence ID" value="ACL08219.1"/>
    <property type="molecule type" value="Genomic_DNA"/>
</dbReference>
<accession>B8DLF7</accession>
<sequence length="149" mass="16283">MAEHRKKCASVCVKNGAIGSGTVEFFPAAQWGGPQGLYRLRMGRKWLDAPHGLHGTGRFLTVAEIAALLAYHIFGVDLREVAPAPRPDHLPRKRLVAVRTGGTDEYPLHDVTRIASEAPVLGADGRWYVAVHLYGRGTVLVPAEECHPR</sequence>
<dbReference type="eggNOG" id="ENOG5031883">
    <property type="taxonomic scope" value="Bacteria"/>
</dbReference>
<reference evidence="1" key="1">
    <citation type="submission" date="2008-10" db="EMBL/GenBank/DDBJ databases">
        <title>Complete sequence of Desulfovibrio vulgaris str. 'Miyazaki F'.</title>
        <authorList>
            <person name="Lucas S."/>
            <person name="Copeland A."/>
            <person name="Lapidus A."/>
            <person name="Glavina del Rio T."/>
            <person name="Dalin E."/>
            <person name="Tice H."/>
            <person name="Bruce D."/>
            <person name="Goodwin L."/>
            <person name="Pitluck S."/>
            <person name="Sims D."/>
            <person name="Brettin T."/>
            <person name="Detter J.C."/>
            <person name="Han C."/>
            <person name="Larimer F."/>
            <person name="Land M."/>
            <person name="Hauser L."/>
            <person name="Kyrpides N."/>
            <person name="Mikhailova N."/>
            <person name="Hazen T.C."/>
            <person name="Richardson P."/>
        </authorList>
    </citation>
    <scope>NUCLEOTIDE SEQUENCE</scope>
    <source>
        <strain evidence="1">Miyazaki F</strain>
    </source>
</reference>